<protein>
    <submittedName>
        <fullName evidence="2">Uncharacterized protein</fullName>
    </submittedName>
</protein>
<dbReference type="EMBL" id="CP109134">
    <property type="protein sequence ID" value="WSD08720.1"/>
    <property type="molecule type" value="Genomic_DNA"/>
</dbReference>
<evidence type="ECO:0000313" key="2">
    <source>
        <dbReference type="EMBL" id="WSD08720.1"/>
    </source>
</evidence>
<dbReference type="Proteomes" id="UP001335325">
    <property type="component" value="Chromosome"/>
</dbReference>
<evidence type="ECO:0000256" key="1">
    <source>
        <dbReference type="SAM" id="Phobius"/>
    </source>
</evidence>
<name>A0ABZ1GS27_9ACTN</name>
<gene>
    <name evidence="2" type="ORF">OIE73_25315</name>
</gene>
<accession>A0ABZ1GS27</accession>
<dbReference type="RefSeq" id="WP_326754577.1">
    <property type="nucleotide sequence ID" value="NZ_CP109134.1"/>
</dbReference>
<reference evidence="2 3" key="1">
    <citation type="submission" date="2022-10" db="EMBL/GenBank/DDBJ databases">
        <title>The complete genomes of actinobacterial strains from the NBC collection.</title>
        <authorList>
            <person name="Joergensen T.S."/>
            <person name="Alvarez Arevalo M."/>
            <person name="Sterndorff E.B."/>
            <person name="Faurdal D."/>
            <person name="Vuksanovic O."/>
            <person name="Mourched A.-S."/>
            <person name="Charusanti P."/>
            <person name="Shaw S."/>
            <person name="Blin K."/>
            <person name="Weber T."/>
        </authorList>
    </citation>
    <scope>NUCLEOTIDE SEQUENCE [LARGE SCALE GENOMIC DNA]</scope>
    <source>
        <strain evidence="2 3">NBC 01753</strain>
    </source>
</reference>
<evidence type="ECO:0000313" key="3">
    <source>
        <dbReference type="Proteomes" id="UP001335325"/>
    </source>
</evidence>
<sequence length="166" mass="18385">MEAIESIGVLAVSGLLLAWLLWSLWNLYRIPAGLRDGSWQRPLWWARLWSLALFVGCVAWVRGVLSGGFDVGETCAYAHHQTYDSAYRAAHVEESQRLFPLHNKCNGAYDLVPAWVNPTILNCAAFVLLATAVLLWFGVARLTGRGASHIAVRRLGGVDLSPVTRR</sequence>
<keyword evidence="1" id="KW-1133">Transmembrane helix</keyword>
<feature type="transmembrane region" description="Helical" evidence="1">
    <location>
        <begin position="44"/>
        <end position="61"/>
    </location>
</feature>
<keyword evidence="3" id="KW-1185">Reference proteome</keyword>
<feature type="transmembrane region" description="Helical" evidence="1">
    <location>
        <begin position="6"/>
        <end position="24"/>
    </location>
</feature>
<dbReference type="GeneID" id="91545962"/>
<keyword evidence="1" id="KW-0812">Transmembrane</keyword>
<feature type="transmembrane region" description="Helical" evidence="1">
    <location>
        <begin position="119"/>
        <end position="139"/>
    </location>
</feature>
<proteinExistence type="predicted"/>
<organism evidence="2 3">
    <name type="scientific">Streptomyces hirsutus</name>
    <dbReference type="NCBI Taxonomy" id="35620"/>
    <lineage>
        <taxon>Bacteria</taxon>
        <taxon>Bacillati</taxon>
        <taxon>Actinomycetota</taxon>
        <taxon>Actinomycetes</taxon>
        <taxon>Kitasatosporales</taxon>
        <taxon>Streptomycetaceae</taxon>
        <taxon>Streptomyces</taxon>
    </lineage>
</organism>
<keyword evidence="1" id="KW-0472">Membrane</keyword>